<organism evidence="2 3">
    <name type="scientific">Clostridium puniceum</name>
    <dbReference type="NCBI Taxonomy" id="29367"/>
    <lineage>
        <taxon>Bacteria</taxon>
        <taxon>Bacillati</taxon>
        <taxon>Bacillota</taxon>
        <taxon>Clostridia</taxon>
        <taxon>Eubacteriales</taxon>
        <taxon>Clostridiaceae</taxon>
        <taxon>Clostridium</taxon>
    </lineage>
</organism>
<keyword evidence="3" id="KW-1185">Reference proteome</keyword>
<gene>
    <name evidence="2" type="ORF">CLPUN_39790</name>
</gene>
<dbReference type="PANTHER" id="PTHR36718">
    <property type="entry name" value="OS05G0435400 PROTEIN"/>
    <property type="match status" value="1"/>
</dbReference>
<name>A0A1S8T9K2_9CLOT</name>
<evidence type="ECO:0000313" key="3">
    <source>
        <dbReference type="Proteomes" id="UP000190890"/>
    </source>
</evidence>
<reference evidence="2 3" key="1">
    <citation type="submission" date="2016-05" db="EMBL/GenBank/DDBJ databases">
        <title>Microbial solvent formation.</title>
        <authorList>
            <person name="Poehlein A."/>
            <person name="Montoya Solano J.D."/>
            <person name="Flitsch S."/>
            <person name="Krabben P."/>
            <person name="Duerre P."/>
            <person name="Daniel R."/>
        </authorList>
    </citation>
    <scope>NUCLEOTIDE SEQUENCE [LARGE SCALE GENOMIC DNA]</scope>
    <source>
        <strain evidence="2 3">DSM 2619</strain>
    </source>
</reference>
<sequence length="132" mass="15670">MFFIGIFGIENKDKEIKILNNLTCKKCENKVTGILIKNFDFFHFFFIPLFKWNEKYYVLCDKCKCLYSVPKDKGKAIELGEDVQITYWDLQEIYGDYYINIYNNNYSLKICATCGRKVNSDFKYCPHCGKEI</sequence>
<accession>A0A1S8T9K2</accession>
<dbReference type="EMBL" id="LZZM01000201">
    <property type="protein sequence ID" value="OOM74274.1"/>
    <property type="molecule type" value="Genomic_DNA"/>
</dbReference>
<feature type="domain" description="Zinc-ribbon 15" evidence="1">
    <location>
        <begin position="23"/>
        <end position="129"/>
    </location>
</feature>
<dbReference type="Pfam" id="PF17032">
    <property type="entry name" value="Zn_ribbon_15"/>
    <property type="match status" value="1"/>
</dbReference>
<evidence type="ECO:0000313" key="2">
    <source>
        <dbReference type="EMBL" id="OOM74274.1"/>
    </source>
</evidence>
<dbReference type="Proteomes" id="UP000190890">
    <property type="component" value="Unassembled WGS sequence"/>
</dbReference>
<dbReference type="STRING" id="29367.CLPUN_39790"/>
<dbReference type="OrthoDB" id="4377018at2"/>
<proteinExistence type="predicted"/>
<dbReference type="InterPro" id="IPR031493">
    <property type="entry name" value="Zinc_ribbon_15"/>
</dbReference>
<dbReference type="PANTHER" id="PTHR36718:SF1">
    <property type="entry name" value="DOUBLE ZINC RIBBON PROTEIN MJ0416"/>
    <property type="match status" value="1"/>
</dbReference>
<protein>
    <recommendedName>
        <fullName evidence="1">Zinc-ribbon 15 domain-containing protein</fullName>
    </recommendedName>
</protein>
<dbReference type="RefSeq" id="WP_077848961.1">
    <property type="nucleotide sequence ID" value="NZ_LZZM01000201.1"/>
</dbReference>
<evidence type="ECO:0000259" key="1">
    <source>
        <dbReference type="Pfam" id="PF17032"/>
    </source>
</evidence>
<dbReference type="InterPro" id="IPR053281">
    <property type="entry name" value="Double_zinc_ribbon"/>
</dbReference>
<comment type="caution">
    <text evidence="2">The sequence shown here is derived from an EMBL/GenBank/DDBJ whole genome shotgun (WGS) entry which is preliminary data.</text>
</comment>
<dbReference type="AlphaFoldDB" id="A0A1S8T9K2"/>